<keyword evidence="3" id="KW-0812">Transmembrane</keyword>
<dbReference type="PANTHER" id="PTHR45831:SF2">
    <property type="entry name" value="LD24721P"/>
    <property type="match status" value="1"/>
</dbReference>
<organism evidence="4 5">
    <name type="scientific">Aspergillus ochraceoroseus IBT 24754</name>
    <dbReference type="NCBI Taxonomy" id="1392256"/>
    <lineage>
        <taxon>Eukaryota</taxon>
        <taxon>Fungi</taxon>
        <taxon>Dikarya</taxon>
        <taxon>Ascomycota</taxon>
        <taxon>Pezizomycotina</taxon>
        <taxon>Eurotiomycetes</taxon>
        <taxon>Eurotiomycetidae</taxon>
        <taxon>Eurotiales</taxon>
        <taxon>Aspergillaceae</taxon>
        <taxon>Aspergillus</taxon>
        <taxon>Aspergillus subgen. Nidulantes</taxon>
    </lineage>
</organism>
<dbReference type="GO" id="GO:0060090">
    <property type="term" value="F:molecular adaptor activity"/>
    <property type="evidence" value="ECO:0007669"/>
    <property type="project" value="TreeGrafter"/>
</dbReference>
<comment type="caution">
    <text evidence="4">The sequence shown here is derived from an EMBL/GenBank/DDBJ whole genome shotgun (WGS) entry which is preliminary data.</text>
</comment>
<dbReference type="GO" id="GO:0006620">
    <property type="term" value="P:post-translational protein targeting to endoplasmic reticulum membrane"/>
    <property type="evidence" value="ECO:0007669"/>
    <property type="project" value="TreeGrafter"/>
</dbReference>
<dbReference type="SUPFAM" id="SSF48452">
    <property type="entry name" value="TPR-like"/>
    <property type="match status" value="1"/>
</dbReference>
<dbReference type="Proteomes" id="UP000244073">
    <property type="component" value="Unassembled WGS sequence"/>
</dbReference>
<dbReference type="Gene3D" id="1.25.40.10">
    <property type="entry name" value="Tetratricopeptide repeat domain"/>
    <property type="match status" value="1"/>
</dbReference>
<dbReference type="InterPro" id="IPR047150">
    <property type="entry name" value="SGT"/>
</dbReference>
<dbReference type="GeneID" id="63813951"/>
<name>A0A2T5M0U1_9EURO</name>
<evidence type="ECO:0000313" key="4">
    <source>
        <dbReference type="EMBL" id="PTU22151.1"/>
    </source>
</evidence>
<gene>
    <name evidence="4" type="ORF">P175DRAFT_0501000</name>
</gene>
<dbReference type="RefSeq" id="XP_040753543.1">
    <property type="nucleotide sequence ID" value="XM_040897069.1"/>
</dbReference>
<protein>
    <submittedName>
        <fullName evidence="4">Uncharacterized protein</fullName>
    </submittedName>
</protein>
<feature type="transmembrane region" description="Helical" evidence="3">
    <location>
        <begin position="114"/>
        <end position="134"/>
    </location>
</feature>
<dbReference type="AlphaFoldDB" id="A0A2T5M0U1"/>
<dbReference type="SMART" id="SM00028">
    <property type="entry name" value="TPR"/>
    <property type="match status" value="2"/>
</dbReference>
<dbReference type="GO" id="GO:0072380">
    <property type="term" value="C:TRC complex"/>
    <property type="evidence" value="ECO:0007669"/>
    <property type="project" value="TreeGrafter"/>
</dbReference>
<reference evidence="4 5" key="1">
    <citation type="journal article" date="2018" name="Proc. Natl. Acad. Sci. U.S.A.">
        <title>Linking secondary metabolites to gene clusters through genome sequencing of six diverse Aspergillus species.</title>
        <authorList>
            <person name="Kaerboelling I."/>
            <person name="Vesth T.C."/>
            <person name="Frisvad J.C."/>
            <person name="Nybo J.L."/>
            <person name="Theobald S."/>
            <person name="Kuo A."/>
            <person name="Bowyer P."/>
            <person name="Matsuda Y."/>
            <person name="Mondo S."/>
            <person name="Lyhne E.K."/>
            <person name="Kogle M.E."/>
            <person name="Clum A."/>
            <person name="Lipzen A."/>
            <person name="Salamov A."/>
            <person name="Ngan C.Y."/>
            <person name="Daum C."/>
            <person name="Chiniquy J."/>
            <person name="Barry K."/>
            <person name="LaButti K."/>
            <person name="Haridas S."/>
            <person name="Simmons B.A."/>
            <person name="Magnuson J.K."/>
            <person name="Mortensen U.H."/>
            <person name="Larsen T.O."/>
            <person name="Grigoriev I.V."/>
            <person name="Baker S.E."/>
            <person name="Andersen M.R."/>
        </authorList>
    </citation>
    <scope>NUCLEOTIDE SEQUENCE [LARGE SCALE GENOMIC DNA]</scope>
    <source>
        <strain evidence="4 5">IBT 24754</strain>
    </source>
</reference>
<keyword evidence="3" id="KW-0472">Membrane</keyword>
<dbReference type="EMBL" id="MSFN02000003">
    <property type="protein sequence ID" value="PTU22151.1"/>
    <property type="molecule type" value="Genomic_DNA"/>
</dbReference>
<dbReference type="InterPro" id="IPR019734">
    <property type="entry name" value="TPR_rpt"/>
</dbReference>
<proteinExistence type="predicted"/>
<evidence type="ECO:0000256" key="1">
    <source>
        <dbReference type="ARBA" id="ARBA00022737"/>
    </source>
</evidence>
<keyword evidence="1" id="KW-0677">Repeat</keyword>
<evidence type="ECO:0000256" key="3">
    <source>
        <dbReference type="SAM" id="Phobius"/>
    </source>
</evidence>
<evidence type="ECO:0000313" key="5">
    <source>
        <dbReference type="Proteomes" id="UP000244073"/>
    </source>
</evidence>
<dbReference type="InterPro" id="IPR011990">
    <property type="entry name" value="TPR-like_helical_dom_sf"/>
</dbReference>
<dbReference type="OrthoDB" id="2423701at2759"/>
<accession>A0A2T5M0U1</accession>
<keyword evidence="3" id="KW-1133">Transmembrane helix</keyword>
<keyword evidence="2" id="KW-0802">TPR repeat</keyword>
<dbReference type="PANTHER" id="PTHR45831">
    <property type="entry name" value="LD24721P"/>
    <property type="match status" value="1"/>
</dbReference>
<dbReference type="VEuPathDB" id="FungiDB:P175DRAFT_0501000"/>
<sequence>MTKRAPQDPRGFSNRAAALIKLMAFPQAVQDCDEAITRDPKFIRAYMRKSQALVAMKEYNRALDACTDALEQDDGTHTREIDQQQQKCLEAQFSARAGETEQQTMERIQNDPEVFFLLIFFFFFSFFLAPLSLFSC</sequence>
<evidence type="ECO:0000256" key="2">
    <source>
        <dbReference type="ARBA" id="ARBA00022803"/>
    </source>
</evidence>
<dbReference type="GO" id="GO:0016020">
    <property type="term" value="C:membrane"/>
    <property type="evidence" value="ECO:0007669"/>
    <property type="project" value="TreeGrafter"/>
</dbReference>